<dbReference type="CDD" id="cd00303">
    <property type="entry name" value="retropepsin_like"/>
    <property type="match status" value="1"/>
</dbReference>
<evidence type="ECO:0000256" key="1">
    <source>
        <dbReference type="SAM" id="MobiDB-lite"/>
    </source>
</evidence>
<feature type="region of interest" description="Disordered" evidence="1">
    <location>
        <begin position="606"/>
        <end position="637"/>
    </location>
</feature>
<dbReference type="Pfam" id="PF19259">
    <property type="entry name" value="Ty3_capsid"/>
    <property type="match status" value="1"/>
</dbReference>
<dbReference type="InterPro" id="IPR032567">
    <property type="entry name" value="RTL1-rel"/>
</dbReference>
<sequence length="637" mass="70236">MTTTFTYPPDAEDGQRKKTPIFSMDDIPASASKENPELFGSASVGGQPSRRETYTHSNFTARHSNLNSETPNLFNSPRGTSHHRQTGIFDRYRNDPAPETLAPQPMNGGRLDSLDTEDDDEEEPETPTHTPHRRNPDDDPPDNQPGSPNGPRGPGGPNGPGGPGGPGGPNGPGSPGSPNNLPNEQDFLREFMNLLCGVKEPDAFDGSDPWKLKAFIVSLQLNFNDRPTAFTTDASKVNYAISFLSSTALDWFEPDILHPNLWNPPAWQHSYAAFLDELRTNFGPFDTVGDAEDALEYLQMRDGDRIMRYMVQFNQYASQVGYGDNSLRHVFYRGLCTRIKDDMAHHRKPNNLRDMRFLAQELDARYWTRRTEIPHESRDNKTSGSYSNNPKSKGSSSSSNSPASGSTPKSSDSTPSGSASTPKPYADKLGKDGCLTQEEKDRRKKNNLCMFCGGKHKTDDCNKRKAATSAKGRAAEVEDPPPASEEPAPSESENERAALYPLHCFIDSKYVEDHNLPTKPIPPVQLRLLDGSTGSHISQSITLPVRFPSRDILSVDFYVTRLDSSCNIVLGYNWLSHYNPLIDWVKHSITFRSPLLGASIPASTSVASDATASNRTDIPRPIPIPIPTPVSKPTPRS</sequence>
<dbReference type="Gene3D" id="2.40.70.10">
    <property type="entry name" value="Acid Proteases"/>
    <property type="match status" value="1"/>
</dbReference>
<feature type="compositionally biased region" description="Low complexity" evidence="1">
    <location>
        <begin position="383"/>
        <end position="422"/>
    </location>
</feature>
<dbReference type="OrthoDB" id="5552562at2759"/>
<name>A0A284RVK9_ARMOS</name>
<evidence type="ECO:0000259" key="2">
    <source>
        <dbReference type="Pfam" id="PF19259"/>
    </source>
</evidence>
<dbReference type="Proteomes" id="UP000219338">
    <property type="component" value="Unassembled WGS sequence"/>
</dbReference>
<feature type="compositionally biased region" description="Low complexity" evidence="1">
    <location>
        <begin position="606"/>
        <end position="616"/>
    </location>
</feature>
<dbReference type="PANTHER" id="PTHR15503:SF22">
    <property type="entry name" value="TRANSPOSON TY3-I GAG POLYPROTEIN"/>
    <property type="match status" value="1"/>
</dbReference>
<feature type="compositionally biased region" description="Acidic residues" evidence="1">
    <location>
        <begin position="114"/>
        <end position="125"/>
    </location>
</feature>
<accession>A0A284RVK9</accession>
<feature type="domain" description="Ty3 transposon capsid-like protein" evidence="2">
    <location>
        <begin position="201"/>
        <end position="362"/>
    </location>
</feature>
<feature type="region of interest" description="Disordered" evidence="1">
    <location>
        <begin position="373"/>
        <end position="431"/>
    </location>
</feature>
<dbReference type="PANTHER" id="PTHR15503">
    <property type="entry name" value="LDOC1 RELATED"/>
    <property type="match status" value="1"/>
</dbReference>
<organism evidence="3 4">
    <name type="scientific">Armillaria ostoyae</name>
    <name type="common">Armillaria root rot fungus</name>
    <dbReference type="NCBI Taxonomy" id="47428"/>
    <lineage>
        <taxon>Eukaryota</taxon>
        <taxon>Fungi</taxon>
        <taxon>Dikarya</taxon>
        <taxon>Basidiomycota</taxon>
        <taxon>Agaricomycotina</taxon>
        <taxon>Agaricomycetes</taxon>
        <taxon>Agaricomycetidae</taxon>
        <taxon>Agaricales</taxon>
        <taxon>Marasmiineae</taxon>
        <taxon>Physalacriaceae</taxon>
        <taxon>Armillaria</taxon>
    </lineage>
</organism>
<feature type="compositionally biased region" description="Pro residues" evidence="1">
    <location>
        <begin position="620"/>
        <end position="637"/>
    </location>
</feature>
<dbReference type="STRING" id="47428.A0A284RVK9"/>
<protein>
    <recommendedName>
        <fullName evidence="2">Ty3 transposon capsid-like protein domain-containing protein</fullName>
    </recommendedName>
</protein>
<evidence type="ECO:0000313" key="4">
    <source>
        <dbReference type="Proteomes" id="UP000219338"/>
    </source>
</evidence>
<feature type="region of interest" description="Disordered" evidence="1">
    <location>
        <begin position="459"/>
        <end position="494"/>
    </location>
</feature>
<dbReference type="AlphaFoldDB" id="A0A284RVK9"/>
<feature type="compositionally biased region" description="Gly residues" evidence="1">
    <location>
        <begin position="152"/>
        <end position="174"/>
    </location>
</feature>
<dbReference type="OMA" id="SKCCHES"/>
<reference evidence="4" key="1">
    <citation type="journal article" date="2017" name="Nat. Ecol. Evol.">
        <title>Genome expansion and lineage-specific genetic innovations in the forest pathogenic fungi Armillaria.</title>
        <authorList>
            <person name="Sipos G."/>
            <person name="Prasanna A.N."/>
            <person name="Walter M.C."/>
            <person name="O'Connor E."/>
            <person name="Balint B."/>
            <person name="Krizsan K."/>
            <person name="Kiss B."/>
            <person name="Hess J."/>
            <person name="Varga T."/>
            <person name="Slot J."/>
            <person name="Riley R."/>
            <person name="Boka B."/>
            <person name="Rigling D."/>
            <person name="Barry K."/>
            <person name="Lee J."/>
            <person name="Mihaltcheva S."/>
            <person name="LaButti K."/>
            <person name="Lipzen A."/>
            <person name="Waldron R."/>
            <person name="Moloney N.M."/>
            <person name="Sperisen C."/>
            <person name="Kredics L."/>
            <person name="Vagvoelgyi C."/>
            <person name="Patrignani A."/>
            <person name="Fitzpatrick D."/>
            <person name="Nagy I."/>
            <person name="Doyle S."/>
            <person name="Anderson J.B."/>
            <person name="Grigoriev I.V."/>
            <person name="Gueldener U."/>
            <person name="Muensterkoetter M."/>
            <person name="Nagy L.G."/>
        </authorList>
    </citation>
    <scope>NUCLEOTIDE SEQUENCE [LARGE SCALE GENOMIC DNA]</scope>
    <source>
        <strain evidence="4">C18/9</strain>
    </source>
</reference>
<dbReference type="InterPro" id="IPR045358">
    <property type="entry name" value="Ty3_capsid"/>
</dbReference>
<gene>
    <name evidence="3" type="ORF">ARMOST_16208</name>
</gene>
<keyword evidence="4" id="KW-1185">Reference proteome</keyword>
<evidence type="ECO:0000313" key="3">
    <source>
        <dbReference type="EMBL" id="SJL12777.1"/>
    </source>
</evidence>
<feature type="region of interest" description="Disordered" evidence="1">
    <location>
        <begin position="1"/>
        <end position="184"/>
    </location>
</feature>
<proteinExistence type="predicted"/>
<feature type="compositionally biased region" description="Polar residues" evidence="1">
    <location>
        <begin position="55"/>
        <end position="79"/>
    </location>
</feature>
<dbReference type="EMBL" id="FUEG01000018">
    <property type="protein sequence ID" value="SJL12777.1"/>
    <property type="molecule type" value="Genomic_DNA"/>
</dbReference>
<dbReference type="InterPro" id="IPR021109">
    <property type="entry name" value="Peptidase_aspartic_dom_sf"/>
</dbReference>